<sequence>MSNTERCVECLLPSSVIIAGAASRKGASHAVLMMAEIGLFQVDEIKLNSYI</sequence>
<name>A0A8J7JXJ6_9CYAN</name>
<reference evidence="1" key="1">
    <citation type="submission" date="2020-10" db="EMBL/GenBank/DDBJ databases">
        <authorList>
            <person name="Castelo-Branco R."/>
            <person name="Eusebio N."/>
            <person name="Adriana R."/>
            <person name="Vieira A."/>
            <person name="Brugerolle De Fraissinette N."/>
            <person name="Rezende De Castro R."/>
            <person name="Schneider M.P."/>
            <person name="Vasconcelos V."/>
            <person name="Leao P.N."/>
        </authorList>
    </citation>
    <scope>NUCLEOTIDE SEQUENCE</scope>
    <source>
        <strain evidence="1">LEGE 06105</strain>
    </source>
</reference>
<accession>A0A8J7JXJ6</accession>
<protein>
    <submittedName>
        <fullName evidence="1">Uncharacterized protein</fullName>
    </submittedName>
</protein>
<evidence type="ECO:0000313" key="2">
    <source>
        <dbReference type="Proteomes" id="UP000620559"/>
    </source>
</evidence>
<proteinExistence type="predicted"/>
<keyword evidence="2" id="KW-1185">Reference proteome</keyword>
<gene>
    <name evidence="1" type="ORF">IQ247_29600</name>
</gene>
<comment type="caution">
    <text evidence="1">The sequence shown here is derived from an EMBL/GenBank/DDBJ whole genome shotgun (WGS) entry which is preliminary data.</text>
</comment>
<dbReference type="RefSeq" id="WP_193925526.1">
    <property type="nucleotide sequence ID" value="NZ_JADEWL010000202.1"/>
</dbReference>
<dbReference type="AlphaFoldDB" id="A0A8J7JXJ6"/>
<evidence type="ECO:0000313" key="1">
    <source>
        <dbReference type="EMBL" id="MBE9216760.1"/>
    </source>
</evidence>
<dbReference type="Proteomes" id="UP000620559">
    <property type="component" value="Unassembled WGS sequence"/>
</dbReference>
<dbReference type="EMBL" id="JADEWL010000202">
    <property type="protein sequence ID" value="MBE9216760.1"/>
    <property type="molecule type" value="Genomic_DNA"/>
</dbReference>
<organism evidence="1 2">
    <name type="scientific">Plectonema cf. radiosum LEGE 06105</name>
    <dbReference type="NCBI Taxonomy" id="945769"/>
    <lineage>
        <taxon>Bacteria</taxon>
        <taxon>Bacillati</taxon>
        <taxon>Cyanobacteriota</taxon>
        <taxon>Cyanophyceae</taxon>
        <taxon>Oscillatoriophycideae</taxon>
        <taxon>Oscillatoriales</taxon>
        <taxon>Microcoleaceae</taxon>
        <taxon>Plectonema</taxon>
    </lineage>
</organism>